<dbReference type="Proteomes" id="UP001195483">
    <property type="component" value="Unassembled WGS sequence"/>
</dbReference>
<organism evidence="2 3">
    <name type="scientific">Potamilus streckersoni</name>
    <dbReference type="NCBI Taxonomy" id="2493646"/>
    <lineage>
        <taxon>Eukaryota</taxon>
        <taxon>Metazoa</taxon>
        <taxon>Spiralia</taxon>
        <taxon>Lophotrochozoa</taxon>
        <taxon>Mollusca</taxon>
        <taxon>Bivalvia</taxon>
        <taxon>Autobranchia</taxon>
        <taxon>Heteroconchia</taxon>
        <taxon>Palaeoheterodonta</taxon>
        <taxon>Unionida</taxon>
        <taxon>Unionoidea</taxon>
        <taxon>Unionidae</taxon>
        <taxon>Ambleminae</taxon>
        <taxon>Lampsilini</taxon>
        <taxon>Potamilus</taxon>
    </lineage>
</organism>
<reference evidence="2" key="3">
    <citation type="submission" date="2023-05" db="EMBL/GenBank/DDBJ databases">
        <authorList>
            <person name="Smith C.H."/>
        </authorList>
    </citation>
    <scope>NUCLEOTIDE SEQUENCE</scope>
    <source>
        <strain evidence="2">CHS0354</strain>
        <tissue evidence="2">Mantle</tissue>
    </source>
</reference>
<dbReference type="PANTHER" id="PTHR34533:SF3">
    <property type="entry name" value="BICD FAMILY-LIKE CARGO ADAPTER 2"/>
    <property type="match status" value="1"/>
</dbReference>
<gene>
    <name evidence="2" type="ORF">CHS0354_011629</name>
</gene>
<name>A0AAE0WES0_9BIVA</name>
<feature type="coiled-coil region" evidence="1">
    <location>
        <begin position="122"/>
        <end position="264"/>
    </location>
</feature>
<evidence type="ECO:0000313" key="2">
    <source>
        <dbReference type="EMBL" id="KAK3611971.1"/>
    </source>
</evidence>
<dbReference type="EMBL" id="JAEAOA010000712">
    <property type="protein sequence ID" value="KAK3611971.1"/>
    <property type="molecule type" value="Genomic_DNA"/>
</dbReference>
<evidence type="ECO:0000313" key="3">
    <source>
        <dbReference type="Proteomes" id="UP001195483"/>
    </source>
</evidence>
<proteinExistence type="predicted"/>
<reference evidence="2" key="2">
    <citation type="journal article" date="2021" name="Genome Biol. Evol.">
        <title>Developing a high-quality reference genome for a parasitic bivalve with doubly uniparental inheritance (Bivalvia: Unionida).</title>
        <authorList>
            <person name="Smith C.H."/>
        </authorList>
    </citation>
    <scope>NUCLEOTIDE SEQUENCE</scope>
    <source>
        <strain evidence="2">CHS0354</strain>
        <tissue evidence="2">Mantle</tissue>
    </source>
</reference>
<comment type="caution">
    <text evidence="2">The sequence shown here is derived from an EMBL/GenBank/DDBJ whole genome shotgun (WGS) entry which is preliminary data.</text>
</comment>
<reference evidence="2" key="1">
    <citation type="journal article" date="2021" name="Genome Biol. Evol.">
        <title>A High-Quality Reference Genome for a Parasitic Bivalve with Doubly Uniparental Inheritance (Bivalvia: Unionida).</title>
        <authorList>
            <person name="Smith C.H."/>
        </authorList>
    </citation>
    <scope>NUCLEOTIDE SEQUENCE</scope>
    <source>
        <strain evidence="2">CHS0354</strain>
    </source>
</reference>
<dbReference type="PANTHER" id="PTHR34533">
    <property type="entry name" value="TRANSMEMBRANE PROTEIN CCDC163"/>
    <property type="match status" value="1"/>
</dbReference>
<sequence>MSWENKFSSVLKETDANLSRVKQKFHPVSSGASRGFPSSMRKASSLLDLSQSSTFGAGRYSYKYQNGLNQSTQELLAYPLLPGATYNGHLTSLPTTSLAQSNYPFTANSNLPERIEQQGRTIDQLSTMVHRLEMDRNNYQQQVNDLRNEFLHLSDQASDKRPGSQLERRIENVKRELLCEIQLLQSQLQMHKAKGTGSHLSESQILSLNKDLLELKHTYRDELEQLRRDVEILRSRVVKIEMELSNFISNRRELERRQDQLDRTVQTISLSPSKFSPHLAGNASLLTSPRQHDGLETSDLRSMMMDLKGKMDFMESLMKRKTSTPLKNRINGHKPKLSSVQNGLGYLEEELDLSDTDSSDFTDFKAKSYVKKGKSKKNPDLYT</sequence>
<keyword evidence="3" id="KW-1185">Reference proteome</keyword>
<dbReference type="AlphaFoldDB" id="A0AAE0WES0"/>
<protein>
    <submittedName>
        <fullName evidence="2">Uncharacterized protein</fullName>
    </submittedName>
</protein>
<keyword evidence="1" id="KW-0175">Coiled coil</keyword>
<evidence type="ECO:0000256" key="1">
    <source>
        <dbReference type="SAM" id="Coils"/>
    </source>
</evidence>
<dbReference type="InterPro" id="IPR039284">
    <property type="entry name" value="CCDC159/163"/>
</dbReference>
<accession>A0AAE0WES0</accession>
<feature type="non-terminal residue" evidence="2">
    <location>
        <position position="1"/>
    </location>
</feature>